<gene>
    <name evidence="1" type="ORF">FJZ47_00495</name>
</gene>
<dbReference type="Gene3D" id="2.160.20.80">
    <property type="entry name" value="E3 ubiquitin-protein ligase SopA"/>
    <property type="match status" value="1"/>
</dbReference>
<accession>A0A937VWF2</accession>
<name>A0A937VWF2_UNCTE</name>
<dbReference type="InterPro" id="IPR001646">
    <property type="entry name" value="5peptide_repeat"/>
</dbReference>
<reference evidence="1" key="1">
    <citation type="submission" date="2019-03" db="EMBL/GenBank/DDBJ databases">
        <title>Lake Tanganyika Metagenome-Assembled Genomes (MAGs).</title>
        <authorList>
            <person name="Tran P."/>
        </authorList>
    </citation>
    <scope>NUCLEOTIDE SEQUENCE</scope>
    <source>
        <strain evidence="1">K_DeepCast_65m_m2_066</strain>
    </source>
</reference>
<evidence type="ECO:0000313" key="1">
    <source>
        <dbReference type="EMBL" id="MBM3222273.1"/>
    </source>
</evidence>
<comment type="caution">
    <text evidence="1">The sequence shown here is derived from an EMBL/GenBank/DDBJ whole genome shotgun (WGS) entry which is preliminary data.</text>
</comment>
<dbReference type="AlphaFoldDB" id="A0A937VWF2"/>
<organism evidence="1 2">
    <name type="scientific">Tectimicrobiota bacterium</name>
    <dbReference type="NCBI Taxonomy" id="2528274"/>
    <lineage>
        <taxon>Bacteria</taxon>
        <taxon>Pseudomonadati</taxon>
        <taxon>Nitrospinota/Tectimicrobiota group</taxon>
        <taxon>Candidatus Tectimicrobiota</taxon>
    </lineage>
</organism>
<evidence type="ECO:0000313" key="2">
    <source>
        <dbReference type="Proteomes" id="UP000712673"/>
    </source>
</evidence>
<dbReference type="Proteomes" id="UP000712673">
    <property type="component" value="Unassembled WGS sequence"/>
</dbReference>
<dbReference type="EMBL" id="VGLS01000006">
    <property type="protein sequence ID" value="MBM3222273.1"/>
    <property type="molecule type" value="Genomic_DNA"/>
</dbReference>
<protein>
    <submittedName>
        <fullName evidence="1">Pentapeptide repeat-containing protein</fullName>
    </submittedName>
</protein>
<dbReference type="InterPro" id="IPR011051">
    <property type="entry name" value="RmlC_Cupin_sf"/>
</dbReference>
<dbReference type="InterPro" id="IPR051082">
    <property type="entry name" value="Pentapeptide-BTB/POZ_domain"/>
</dbReference>
<dbReference type="PANTHER" id="PTHR14136">
    <property type="entry name" value="BTB_POZ DOMAIN-CONTAINING PROTEIN KCTD9"/>
    <property type="match status" value="1"/>
</dbReference>
<dbReference type="SUPFAM" id="SSF51182">
    <property type="entry name" value="RmlC-like cupins"/>
    <property type="match status" value="1"/>
</dbReference>
<sequence>MILAQTLAPARAQRRPYLLPNGQEVWVAPVFSASRETPETPTASLVEQPPHTVIPSHFHAVNQFQVIIEGGGTLGKRAVHPWTVHYTNGYTGYGPLCAGEAGMAFFTLRNRCDIDGARFFPAGQSFMKPAPKRHHLTGPLETGSPRALRDVQHPTCESVLPHEDDGLGAWLMRLGPDMPLPGLATAPGGGQYLLVAGGTLVHGGMVLPRLSCLYVSADSSPLLLRSGADGLEVLLLQFPVMEAAQAQRETQPPKRSRGKPASALPEHVALVQQGAAAIAAWREAHPGARLHLAQADLTGLNLRGADLQGARLAEADLSGTDLSGADLQQADMRAAILVQANLTGARLQRASLVRANLTGARLPLAQLSQAHLHGACLYGASLQKAQVQRAYLVSTDLTGADLCAADIEGADLQWANLQGTNLTDVRLQAANLSESVLGATVFTRTQLQGTRGLETCRHQEPSLLDSETLTCSGPLPVAFLRGCGWEVGA</sequence>
<dbReference type="PANTHER" id="PTHR14136:SF17">
    <property type="entry name" value="BTB_POZ DOMAIN-CONTAINING PROTEIN KCTD9"/>
    <property type="match status" value="1"/>
</dbReference>
<dbReference type="SUPFAM" id="SSF141571">
    <property type="entry name" value="Pentapeptide repeat-like"/>
    <property type="match status" value="1"/>
</dbReference>
<dbReference type="Pfam" id="PF00805">
    <property type="entry name" value="Pentapeptide"/>
    <property type="match status" value="3"/>
</dbReference>
<proteinExistence type="predicted"/>